<reference evidence="2 3" key="1">
    <citation type="submission" date="2015-07" db="EMBL/GenBank/DDBJ databases">
        <title>High-quality genome of monoxenous trypanosomatid Leptomonas pyrrhocoris.</title>
        <authorList>
            <person name="Flegontov P."/>
            <person name="Butenko A."/>
            <person name="Firsov S."/>
            <person name="Vlcek C."/>
            <person name="Logacheva M.D."/>
            <person name="Field M."/>
            <person name="Filatov D."/>
            <person name="Flegontova O."/>
            <person name="Gerasimov E."/>
            <person name="Jackson A.P."/>
            <person name="Kelly S."/>
            <person name="Opperdoes F."/>
            <person name="O'Reilly A."/>
            <person name="Votypka J."/>
            <person name="Yurchenko V."/>
            <person name="Lukes J."/>
        </authorList>
    </citation>
    <scope>NUCLEOTIDE SEQUENCE [LARGE SCALE GENOMIC DNA]</scope>
    <source>
        <strain evidence="2">H10</strain>
    </source>
</reference>
<dbReference type="Gene3D" id="1.10.1620.20">
    <property type="entry name" value="ATP synthase, F1 complex, epsilon subunit superfamily, mitochondrial"/>
    <property type="match status" value="1"/>
</dbReference>
<dbReference type="GO" id="GO:0045259">
    <property type="term" value="C:proton-transporting ATP synthase complex"/>
    <property type="evidence" value="ECO:0007669"/>
    <property type="project" value="InterPro"/>
</dbReference>
<dbReference type="GO" id="GO:0005743">
    <property type="term" value="C:mitochondrial inner membrane"/>
    <property type="evidence" value="ECO:0007669"/>
    <property type="project" value="InterPro"/>
</dbReference>
<dbReference type="RefSeq" id="XP_015658355.1">
    <property type="nucleotide sequence ID" value="XM_015802839.1"/>
</dbReference>
<keyword evidence="3" id="KW-1185">Reference proteome</keyword>
<evidence type="ECO:0000313" key="2">
    <source>
        <dbReference type="EMBL" id="KPA79916.1"/>
    </source>
</evidence>
<evidence type="ECO:0008006" key="4">
    <source>
        <dbReference type="Google" id="ProtNLM"/>
    </source>
</evidence>
<sequence>MLRRSFTMLNWRDQGISYVKYLNVCTETLHMTVKEKAQGKYSKFSSPNYVAIKSDSAGGVEEVNKVPIFTKDY</sequence>
<proteinExistence type="inferred from homology"/>
<dbReference type="InterPro" id="IPR036742">
    <property type="entry name" value="ATP_synth_F1_esu_sf_mt"/>
</dbReference>
<dbReference type="GO" id="GO:0046933">
    <property type="term" value="F:proton-transporting ATP synthase activity, rotational mechanism"/>
    <property type="evidence" value="ECO:0007669"/>
    <property type="project" value="InterPro"/>
</dbReference>
<dbReference type="EMBL" id="LGTL01000009">
    <property type="protein sequence ID" value="KPA79915.1"/>
    <property type="molecule type" value="Genomic_DNA"/>
</dbReference>
<comment type="caution">
    <text evidence="2">The sequence shown here is derived from an EMBL/GenBank/DDBJ whole genome shotgun (WGS) entry which is preliminary data.</text>
</comment>
<dbReference type="SUPFAM" id="SSF48690">
    <property type="entry name" value="Epsilon subunit of mitochondrial F1F0-ATP synthase"/>
    <property type="match status" value="1"/>
</dbReference>
<evidence type="ECO:0000313" key="3">
    <source>
        <dbReference type="Proteomes" id="UP000037923"/>
    </source>
</evidence>
<dbReference type="GeneID" id="26905264"/>
<dbReference type="OrthoDB" id="269124at2759"/>
<dbReference type="AlphaFoldDB" id="A0A0M9G0W8"/>
<accession>A0A0M9G0W8</accession>
<dbReference type="InterPro" id="IPR006721">
    <property type="entry name" value="ATP_synth_F1_esu_mt"/>
</dbReference>
<dbReference type="RefSeq" id="XP_015658354.1">
    <property type="nucleotide sequence ID" value="XM_015802838.1"/>
</dbReference>
<dbReference type="CDD" id="cd12153">
    <property type="entry name" value="F1-ATPase_epsilon"/>
    <property type="match status" value="1"/>
</dbReference>
<dbReference type="VEuPathDB" id="TriTrypDB:LpyrH10_09_0730"/>
<protein>
    <recommendedName>
        <fullName evidence="4">Mitochondrial ATP synthase epsilon chain</fullName>
    </recommendedName>
</protein>
<name>A0A0M9G0W8_LEPPY</name>
<dbReference type="EMBL" id="LGTL01000009">
    <property type="protein sequence ID" value="KPA79916.1"/>
    <property type="molecule type" value="Genomic_DNA"/>
</dbReference>
<gene>
    <name evidence="2" type="ORF">ABB37_04973</name>
</gene>
<dbReference type="Proteomes" id="UP000037923">
    <property type="component" value="Unassembled WGS sequence"/>
</dbReference>
<dbReference type="OMA" id="MIRRSCA"/>
<organism evidence="2 3">
    <name type="scientific">Leptomonas pyrrhocoris</name>
    <name type="common">Firebug parasite</name>
    <dbReference type="NCBI Taxonomy" id="157538"/>
    <lineage>
        <taxon>Eukaryota</taxon>
        <taxon>Discoba</taxon>
        <taxon>Euglenozoa</taxon>
        <taxon>Kinetoplastea</taxon>
        <taxon>Metakinetoplastina</taxon>
        <taxon>Trypanosomatida</taxon>
        <taxon>Trypanosomatidae</taxon>
        <taxon>Leishmaniinae</taxon>
        <taxon>Leptomonas</taxon>
    </lineage>
</organism>
<comment type="similarity">
    <text evidence="1">Belongs to the eukaryotic ATPase epsilon family.</text>
</comment>
<evidence type="ECO:0000256" key="1">
    <source>
        <dbReference type="ARBA" id="ARBA00009502"/>
    </source>
</evidence>